<dbReference type="FunFam" id="3.40.50.2000:FF:000149">
    <property type="entry name" value="Glycogen phosphorylase, muscle form"/>
    <property type="match status" value="1"/>
</dbReference>
<dbReference type="EC" id="2.4.1.1" evidence="8"/>
<comment type="cofactor">
    <cofactor evidence="1 8">
        <name>pyridoxal 5'-phosphate</name>
        <dbReference type="ChEBI" id="CHEBI:597326"/>
    </cofactor>
</comment>
<gene>
    <name evidence="9" type="primary">glgP</name>
    <name evidence="9" type="ORF">CLPU_11c00950</name>
</gene>
<evidence type="ECO:0000313" key="9">
    <source>
        <dbReference type="EMBL" id="KNF07926.1"/>
    </source>
</evidence>
<evidence type="ECO:0000256" key="6">
    <source>
        <dbReference type="ARBA" id="ARBA00023277"/>
    </source>
</evidence>
<accession>A0A0L0W8Z5</accession>
<keyword evidence="4 8" id="KW-0808">Transferase</keyword>
<evidence type="ECO:0000256" key="7">
    <source>
        <dbReference type="PIRSR" id="PIRSR000460-1"/>
    </source>
</evidence>
<evidence type="ECO:0000313" key="10">
    <source>
        <dbReference type="Proteomes" id="UP000037267"/>
    </source>
</evidence>
<dbReference type="PANTHER" id="PTHR11468:SF3">
    <property type="entry name" value="GLYCOGEN PHOSPHORYLASE, LIVER FORM"/>
    <property type="match status" value="1"/>
</dbReference>
<organism evidence="9 10">
    <name type="scientific">Gottschalkia purinilytica</name>
    <name type="common">Clostridium purinilyticum</name>
    <dbReference type="NCBI Taxonomy" id="1503"/>
    <lineage>
        <taxon>Bacteria</taxon>
        <taxon>Bacillati</taxon>
        <taxon>Bacillota</taxon>
        <taxon>Tissierellia</taxon>
        <taxon>Tissierellales</taxon>
        <taxon>Gottschalkiaceae</taxon>
        <taxon>Gottschalkia</taxon>
    </lineage>
</organism>
<comment type="function">
    <text evidence="8">Allosteric enzyme that catalyzes the rate-limiting step in glycogen catabolism, the phosphorolytic cleavage of glycogen to produce glucose-1-phosphate, and plays a central role in maintaining cellular and organismal glucose homeostasis.</text>
</comment>
<evidence type="ECO:0000256" key="1">
    <source>
        <dbReference type="ARBA" id="ARBA00001933"/>
    </source>
</evidence>
<protein>
    <recommendedName>
        <fullName evidence="8">Alpha-1,4 glucan phosphorylase</fullName>
        <ecNumber evidence="8">2.4.1.1</ecNumber>
    </recommendedName>
</protein>
<dbReference type="PATRIC" id="fig|1503.3.peg.259"/>
<proteinExistence type="inferred from homology"/>
<keyword evidence="3 8" id="KW-0328">Glycosyltransferase</keyword>
<evidence type="ECO:0000256" key="3">
    <source>
        <dbReference type="ARBA" id="ARBA00022676"/>
    </source>
</evidence>
<dbReference type="AlphaFoldDB" id="A0A0L0W8Z5"/>
<dbReference type="Proteomes" id="UP000037267">
    <property type="component" value="Unassembled WGS sequence"/>
</dbReference>
<dbReference type="GO" id="GO:0030170">
    <property type="term" value="F:pyridoxal phosphate binding"/>
    <property type="evidence" value="ECO:0007669"/>
    <property type="project" value="InterPro"/>
</dbReference>
<dbReference type="OrthoDB" id="9760804at2"/>
<dbReference type="STRING" id="1503.CLPU_11c00950"/>
<sequence>MLKDKEKFKEMFLDRIQTIYGVTIEEASVTDKYMALSSLIRDYIYRNWVHTHREYDKKAERQVYYFSVEFLKGKPLGNNLLNLGLKDVCKEALDDLGIDLESIENIENDVGLGNGGLGRLGACFLESMASLGIPCHGCTIRYKYGLFKQKIIDGYQVEVLDNWLRNGNPWEVRKTDKSVEVKFKGKVRVNNKNGKMAFIHEDYESILAVPNDMPIIGYRNNTVNTLRTFSAEPKRTELDFTLLSREEVQKYIEYKHSVESISEILYPDDHNYEGKVLRLKQQYFLVSAGLQTIIRRFKKKGGMMKNFHEKVAIHINDTHPTLAIPELMRILIDEEDIEWDEAWYITTNAISYTNHTILPEALEKWNVDMFKGLLPRIYMIVHEINERFCKELWNRYPEDWDRIRNMAIINNNYINMAHLAVVGSYSVNGVAKVHTDILKNQVMKNFYDFSPYKFNNKTNGITHRTWLLKANPKLSNLITDAIGDKWIKEPSSLIKLTSYSQDSSFKENLFKVKKHNKQILADLIKREYNINIDLDSIVDVQVKRIHEYKRQILNVFNILNMYYTLKDNPDLDIPSRTFIFGGKAAPGYYMAKEIIKLINSVSYVINKDKIIKDKLKVIFLENYRVSLAERVFPASDVSEQISTASKEASGTGNMKFMINGSITMGTLDGANIEIRDAVGDDNFFNFGLTVDEVLSYYRNGGYNSWDVYNSDYRVKRILDSLIDGTLFGEKDKFRMIYESLLNNNDQYFVLKDFDDYVKTQVKLQERYKNKYKWLEMCTENIANAGKFSSDRTVKEYAKHIWKVKEVQVEK</sequence>
<dbReference type="Pfam" id="PF00343">
    <property type="entry name" value="Phosphorylase"/>
    <property type="match status" value="1"/>
</dbReference>
<dbReference type="PIRSF" id="PIRSF000460">
    <property type="entry name" value="Pprylas_GlgP"/>
    <property type="match status" value="1"/>
</dbReference>
<dbReference type="InterPro" id="IPR011833">
    <property type="entry name" value="Glycg_phsphrylas"/>
</dbReference>
<dbReference type="PANTHER" id="PTHR11468">
    <property type="entry name" value="GLYCOGEN PHOSPHORYLASE"/>
    <property type="match status" value="1"/>
</dbReference>
<dbReference type="GO" id="GO:0005980">
    <property type="term" value="P:glycogen catabolic process"/>
    <property type="evidence" value="ECO:0007669"/>
    <property type="project" value="TreeGrafter"/>
</dbReference>
<dbReference type="InterPro" id="IPR000811">
    <property type="entry name" value="Glyco_trans_35"/>
</dbReference>
<keyword evidence="5 7" id="KW-0663">Pyridoxal phosphate</keyword>
<dbReference type="Gene3D" id="3.40.50.2000">
    <property type="entry name" value="Glycogen Phosphorylase B"/>
    <property type="match status" value="2"/>
</dbReference>
<dbReference type="GO" id="GO:0005737">
    <property type="term" value="C:cytoplasm"/>
    <property type="evidence" value="ECO:0007669"/>
    <property type="project" value="TreeGrafter"/>
</dbReference>
<comment type="caution">
    <text evidence="9">The sequence shown here is derived from an EMBL/GenBank/DDBJ whole genome shotgun (WGS) entry which is preliminary data.</text>
</comment>
<keyword evidence="10" id="KW-1185">Reference proteome</keyword>
<evidence type="ECO:0000256" key="5">
    <source>
        <dbReference type="ARBA" id="ARBA00022898"/>
    </source>
</evidence>
<feature type="modified residue" description="N6-(pyridoxal phosphate)lysine" evidence="7">
    <location>
        <position position="655"/>
    </location>
</feature>
<comment type="catalytic activity">
    <reaction evidence="8">
        <text>[(1-&gt;4)-alpha-D-glucosyl](n) + phosphate = [(1-&gt;4)-alpha-D-glucosyl](n-1) + alpha-D-glucose 1-phosphate</text>
        <dbReference type="Rhea" id="RHEA:41732"/>
        <dbReference type="Rhea" id="RHEA-COMP:9584"/>
        <dbReference type="Rhea" id="RHEA-COMP:9586"/>
        <dbReference type="ChEBI" id="CHEBI:15444"/>
        <dbReference type="ChEBI" id="CHEBI:43474"/>
        <dbReference type="ChEBI" id="CHEBI:58601"/>
        <dbReference type="EC" id="2.4.1.1"/>
    </reaction>
</comment>
<dbReference type="SUPFAM" id="SSF53756">
    <property type="entry name" value="UDP-Glycosyltransferase/glycogen phosphorylase"/>
    <property type="match status" value="1"/>
</dbReference>
<dbReference type="GO" id="GO:0008184">
    <property type="term" value="F:glycogen phosphorylase activity"/>
    <property type="evidence" value="ECO:0007669"/>
    <property type="project" value="InterPro"/>
</dbReference>
<comment type="similarity">
    <text evidence="2 8">Belongs to the glycogen phosphorylase family.</text>
</comment>
<dbReference type="CDD" id="cd04300">
    <property type="entry name" value="GT35_Glycogen_Phosphorylase"/>
    <property type="match status" value="1"/>
</dbReference>
<dbReference type="EMBL" id="LGSS01000011">
    <property type="protein sequence ID" value="KNF07926.1"/>
    <property type="molecule type" value="Genomic_DNA"/>
</dbReference>
<evidence type="ECO:0000256" key="2">
    <source>
        <dbReference type="ARBA" id="ARBA00006047"/>
    </source>
</evidence>
<evidence type="ECO:0000256" key="8">
    <source>
        <dbReference type="RuleBase" id="RU000587"/>
    </source>
</evidence>
<evidence type="ECO:0000256" key="4">
    <source>
        <dbReference type="ARBA" id="ARBA00022679"/>
    </source>
</evidence>
<name>A0A0L0W8Z5_GOTPU</name>
<reference evidence="10" key="1">
    <citation type="submission" date="2015-07" db="EMBL/GenBank/DDBJ databases">
        <title>Draft genome sequence of the purine-degrading Gottschalkia purinilyticum DSM 1384 (formerly Clostridium purinilyticum).</title>
        <authorList>
            <person name="Poehlein A."/>
            <person name="Schiel-Bengelsdorf B."/>
            <person name="Bengelsdorf F.R."/>
            <person name="Daniel R."/>
            <person name="Duerre P."/>
        </authorList>
    </citation>
    <scope>NUCLEOTIDE SEQUENCE [LARGE SCALE GENOMIC DNA]</scope>
    <source>
        <strain evidence="10">DSM 1384</strain>
    </source>
</reference>
<dbReference type="RefSeq" id="WP_050355834.1">
    <property type="nucleotide sequence ID" value="NZ_LGSS01000011.1"/>
</dbReference>
<dbReference type="NCBIfam" id="TIGR02093">
    <property type="entry name" value="P_ylase"/>
    <property type="match status" value="1"/>
</dbReference>
<keyword evidence="6 8" id="KW-0119">Carbohydrate metabolism</keyword>